<reference evidence="2 3" key="1">
    <citation type="journal article" date="2013" name="Mar. Genomics">
        <title>Expression of sulfatases in Rhodopirellula baltica and the diversity of sulfatases in the genus Rhodopirellula.</title>
        <authorList>
            <person name="Wegner C.E."/>
            <person name="Richter-Heitmann T."/>
            <person name="Klindworth A."/>
            <person name="Klockow C."/>
            <person name="Richter M."/>
            <person name="Achstetter T."/>
            <person name="Glockner F.O."/>
            <person name="Harder J."/>
        </authorList>
    </citation>
    <scope>NUCLEOTIDE SEQUENCE [LARGE SCALE GENOMIC DNA]</scope>
    <source>
        <strain evidence="2 3">SM1</strain>
    </source>
</reference>
<evidence type="ECO:0000313" key="2">
    <source>
        <dbReference type="EMBL" id="EMI19266.1"/>
    </source>
</evidence>
<keyword evidence="1" id="KW-0812">Transmembrane</keyword>
<dbReference type="Proteomes" id="UP000011991">
    <property type="component" value="Unassembled WGS sequence"/>
</dbReference>
<gene>
    <name evidence="2" type="ORF">RMSM_03802</name>
</gene>
<proteinExistence type="predicted"/>
<evidence type="ECO:0000313" key="3">
    <source>
        <dbReference type="Proteomes" id="UP000011991"/>
    </source>
</evidence>
<dbReference type="EMBL" id="ANOG01000543">
    <property type="protein sequence ID" value="EMI19266.1"/>
    <property type="molecule type" value="Genomic_DNA"/>
</dbReference>
<protein>
    <submittedName>
        <fullName evidence="2">Uncharacterized protein</fullName>
    </submittedName>
</protein>
<keyword evidence="1" id="KW-1133">Transmembrane helix</keyword>
<dbReference type="AlphaFoldDB" id="M5RJ94"/>
<feature type="transmembrane region" description="Helical" evidence="1">
    <location>
        <begin position="18"/>
        <end position="37"/>
    </location>
</feature>
<keyword evidence="3" id="KW-1185">Reference proteome</keyword>
<dbReference type="RefSeq" id="WP_008698985.1">
    <property type="nucleotide sequence ID" value="NZ_ANOG01000543.1"/>
</dbReference>
<comment type="caution">
    <text evidence="2">The sequence shown here is derived from an EMBL/GenBank/DDBJ whole genome shotgun (WGS) entry which is preliminary data.</text>
</comment>
<organism evidence="2 3">
    <name type="scientific">Rhodopirellula maiorica SM1</name>
    <dbReference type="NCBI Taxonomy" id="1265738"/>
    <lineage>
        <taxon>Bacteria</taxon>
        <taxon>Pseudomonadati</taxon>
        <taxon>Planctomycetota</taxon>
        <taxon>Planctomycetia</taxon>
        <taxon>Pirellulales</taxon>
        <taxon>Pirellulaceae</taxon>
        <taxon>Novipirellula</taxon>
    </lineage>
</organism>
<dbReference type="PATRIC" id="fig|1265738.3.peg.3810"/>
<keyword evidence="1" id="KW-0472">Membrane</keyword>
<sequence length="69" mass="7264">MATCVEFFYAPASQGRKAIYLTLASLGFLVLAFFGVLTSSHGSVETSDEAAGDAIVMMAPMPCAEVQRS</sequence>
<evidence type="ECO:0000256" key="1">
    <source>
        <dbReference type="SAM" id="Phobius"/>
    </source>
</evidence>
<name>M5RJ94_9BACT</name>
<accession>M5RJ94</accession>